<evidence type="ECO:0000313" key="16">
    <source>
        <dbReference type="Proteomes" id="UP000383932"/>
    </source>
</evidence>
<dbReference type="PANTHER" id="PTHR31005:SF8">
    <property type="entry name" value="DUF4139 DOMAIN-CONTAINING PROTEIN"/>
    <property type="match status" value="1"/>
</dbReference>
<organism evidence="15 16">
    <name type="scientific">Ceratobasidium theobromae</name>
    <dbReference type="NCBI Taxonomy" id="1582974"/>
    <lineage>
        <taxon>Eukaryota</taxon>
        <taxon>Fungi</taxon>
        <taxon>Dikarya</taxon>
        <taxon>Basidiomycota</taxon>
        <taxon>Agaricomycotina</taxon>
        <taxon>Agaricomycetes</taxon>
        <taxon>Cantharellales</taxon>
        <taxon>Ceratobasidiaceae</taxon>
        <taxon>Ceratobasidium</taxon>
    </lineage>
</organism>
<dbReference type="CDD" id="cd11296">
    <property type="entry name" value="O-FucT_like"/>
    <property type="match status" value="1"/>
</dbReference>
<dbReference type="GO" id="GO:0008299">
    <property type="term" value="P:isoprenoid biosynthetic process"/>
    <property type="evidence" value="ECO:0007669"/>
    <property type="project" value="UniProtKB-KW"/>
</dbReference>
<dbReference type="Gene3D" id="3.40.50.11350">
    <property type="match status" value="1"/>
</dbReference>
<evidence type="ECO:0000256" key="13">
    <source>
        <dbReference type="SAM" id="MobiDB-lite"/>
    </source>
</evidence>
<proteinExistence type="inferred from homology"/>
<feature type="compositionally biased region" description="Polar residues" evidence="13">
    <location>
        <begin position="1031"/>
        <end position="1058"/>
    </location>
</feature>
<evidence type="ECO:0000256" key="4">
    <source>
        <dbReference type="ARBA" id="ARBA00012057"/>
    </source>
</evidence>
<protein>
    <recommendedName>
        <fullName evidence="4">isopentenyl-diphosphate Delta-isomerase</fullName>
        <ecNumber evidence="4">5.3.3.2</ecNumber>
    </recommendedName>
</protein>
<evidence type="ECO:0000256" key="9">
    <source>
        <dbReference type="ARBA" id="ARBA00023098"/>
    </source>
</evidence>
<dbReference type="FunFam" id="3.90.79.10:FF:000012">
    <property type="entry name" value="Isopentenyl-diphosphate Delta-isomerase 1"/>
    <property type="match status" value="1"/>
</dbReference>
<keyword evidence="9" id="KW-0443">Lipid metabolism</keyword>
<dbReference type="InterPro" id="IPR011935">
    <property type="entry name" value="CHP02231"/>
</dbReference>
<reference evidence="15 16" key="1">
    <citation type="journal article" date="2019" name="Fungal Biol. Biotechnol.">
        <title>Draft genome sequence of fastidious pathogen Ceratobasidium theobromae, which causes vascular-streak dieback in Theobroma cacao.</title>
        <authorList>
            <person name="Ali S.S."/>
            <person name="Asman A."/>
            <person name="Shao J."/>
            <person name="Firmansyah A.P."/>
            <person name="Susilo A.W."/>
            <person name="Rosmana A."/>
            <person name="McMahon P."/>
            <person name="Junaid M."/>
            <person name="Guest D."/>
            <person name="Kheng T.Y."/>
            <person name="Meinhardt L.W."/>
            <person name="Bailey B.A."/>
        </authorList>
    </citation>
    <scope>NUCLEOTIDE SEQUENCE [LARGE SCALE GENOMIC DNA]</scope>
    <source>
        <strain evidence="15 16">CT2</strain>
    </source>
</reference>
<feature type="region of interest" description="Disordered" evidence="13">
    <location>
        <begin position="1572"/>
        <end position="1601"/>
    </location>
</feature>
<dbReference type="CDD" id="cd02885">
    <property type="entry name" value="NUDIX_IPP_Isomerase"/>
    <property type="match status" value="1"/>
</dbReference>
<keyword evidence="11 15" id="KW-0413">Isomerase</keyword>
<dbReference type="NCBIfam" id="TIGR02231">
    <property type="entry name" value="mucoidy inhibitor MuiA family protein"/>
    <property type="match status" value="1"/>
</dbReference>
<evidence type="ECO:0000256" key="10">
    <source>
        <dbReference type="ARBA" id="ARBA00023229"/>
    </source>
</evidence>
<keyword evidence="6" id="KW-0479">Metal-binding</keyword>
<comment type="cofactor">
    <cofactor evidence="1">
        <name>Mg(2+)</name>
        <dbReference type="ChEBI" id="CHEBI:18420"/>
    </cofactor>
</comment>
<dbReference type="Pfam" id="PF13598">
    <property type="entry name" value="DUF4139"/>
    <property type="match status" value="1"/>
</dbReference>
<dbReference type="InterPro" id="IPR000086">
    <property type="entry name" value="NUDIX_hydrolase_dom"/>
</dbReference>
<feature type="region of interest" description="Disordered" evidence="13">
    <location>
        <begin position="1218"/>
        <end position="1250"/>
    </location>
</feature>
<feature type="region of interest" description="Disordered" evidence="13">
    <location>
        <begin position="1031"/>
        <end position="1062"/>
    </location>
</feature>
<comment type="caution">
    <text evidence="15">The sequence shown here is derived from an EMBL/GenBank/DDBJ whole genome shotgun (WGS) entry which is preliminary data.</text>
</comment>
<feature type="region of interest" description="Disordered" evidence="13">
    <location>
        <begin position="1317"/>
        <end position="1355"/>
    </location>
</feature>
<keyword evidence="7" id="KW-0460">Magnesium</keyword>
<accession>A0A5N5QSP5</accession>
<dbReference type="PANTHER" id="PTHR31005">
    <property type="entry name" value="DUF4139 DOMAIN-CONTAINING PROTEIN"/>
    <property type="match status" value="1"/>
</dbReference>
<dbReference type="InterPro" id="IPR015797">
    <property type="entry name" value="NUDIX_hydrolase-like_dom_sf"/>
</dbReference>
<dbReference type="Gene3D" id="3.90.79.10">
    <property type="entry name" value="Nucleoside Triphosphate Pyrophosphohydrolase"/>
    <property type="match status" value="1"/>
</dbReference>
<evidence type="ECO:0000259" key="14">
    <source>
        <dbReference type="PROSITE" id="PS51462"/>
    </source>
</evidence>
<dbReference type="PROSITE" id="PS51462">
    <property type="entry name" value="NUDIX"/>
    <property type="match status" value="1"/>
</dbReference>
<dbReference type="GO" id="GO:0004452">
    <property type="term" value="F:isopentenyl-diphosphate delta-isomerase activity"/>
    <property type="evidence" value="ECO:0007669"/>
    <property type="project" value="UniProtKB-EC"/>
</dbReference>
<evidence type="ECO:0000256" key="3">
    <source>
        <dbReference type="ARBA" id="ARBA00007579"/>
    </source>
</evidence>
<evidence type="ECO:0000256" key="2">
    <source>
        <dbReference type="ARBA" id="ARBA00004826"/>
    </source>
</evidence>
<dbReference type="Proteomes" id="UP000383932">
    <property type="component" value="Unassembled WGS sequence"/>
</dbReference>
<comment type="catalytic activity">
    <reaction evidence="12">
        <text>isopentenyl diphosphate = dimethylallyl diphosphate</text>
        <dbReference type="Rhea" id="RHEA:23284"/>
        <dbReference type="ChEBI" id="CHEBI:57623"/>
        <dbReference type="ChEBI" id="CHEBI:128769"/>
        <dbReference type="EC" id="5.3.3.2"/>
    </reaction>
    <physiologicalReaction direction="left-to-right" evidence="12">
        <dbReference type="Rhea" id="RHEA:23285"/>
    </physiologicalReaction>
</comment>
<dbReference type="EC" id="5.3.3.2" evidence="4"/>
<name>A0A5N5QSP5_9AGAM</name>
<evidence type="ECO:0000256" key="1">
    <source>
        <dbReference type="ARBA" id="ARBA00001946"/>
    </source>
</evidence>
<feature type="region of interest" description="Disordered" evidence="13">
    <location>
        <begin position="1463"/>
        <end position="1486"/>
    </location>
</feature>
<dbReference type="EMBL" id="SSOP01000017">
    <property type="protein sequence ID" value="KAB5594714.1"/>
    <property type="molecule type" value="Genomic_DNA"/>
</dbReference>
<evidence type="ECO:0000256" key="7">
    <source>
        <dbReference type="ARBA" id="ARBA00022842"/>
    </source>
</evidence>
<evidence type="ECO:0000256" key="11">
    <source>
        <dbReference type="ARBA" id="ARBA00023235"/>
    </source>
</evidence>
<evidence type="ECO:0000256" key="5">
    <source>
        <dbReference type="ARBA" id="ARBA00022516"/>
    </source>
</evidence>
<dbReference type="InterPro" id="IPR006910">
    <property type="entry name" value="Rad21_Rec8_N"/>
</dbReference>
<dbReference type="OrthoDB" id="3345970at2759"/>
<comment type="similarity">
    <text evidence="3">Belongs to the IPP isomerase type 1 family.</text>
</comment>
<dbReference type="GO" id="GO:0006694">
    <property type="term" value="P:steroid biosynthetic process"/>
    <property type="evidence" value="ECO:0007669"/>
    <property type="project" value="UniProtKB-KW"/>
</dbReference>
<feature type="domain" description="Nudix hydrolase" evidence="14">
    <location>
        <begin position="681"/>
        <end position="836"/>
    </location>
</feature>
<dbReference type="InterPro" id="IPR025554">
    <property type="entry name" value="DUF4140"/>
</dbReference>
<dbReference type="SUPFAM" id="SSF55811">
    <property type="entry name" value="Nudix"/>
    <property type="match status" value="1"/>
</dbReference>
<keyword evidence="8" id="KW-0752">Steroid biosynthesis</keyword>
<evidence type="ECO:0000256" key="12">
    <source>
        <dbReference type="ARBA" id="ARBA00029294"/>
    </source>
</evidence>
<dbReference type="GO" id="GO:0050992">
    <property type="term" value="P:dimethylallyl diphosphate biosynthetic process"/>
    <property type="evidence" value="ECO:0007669"/>
    <property type="project" value="UniProtKB-UniPathway"/>
</dbReference>
<comment type="pathway">
    <text evidence="2">Isoprenoid biosynthesis; dimethylallyl diphosphate biosynthesis; dimethylallyl diphosphate from isopentenyl diphosphate: step 1/1.</text>
</comment>
<dbReference type="InterPro" id="IPR011876">
    <property type="entry name" value="IsopentenylPP_isomerase_typ1"/>
</dbReference>
<dbReference type="Pfam" id="PF13600">
    <property type="entry name" value="DUF4140"/>
    <property type="match status" value="1"/>
</dbReference>
<evidence type="ECO:0000313" key="15">
    <source>
        <dbReference type="EMBL" id="KAB5594714.1"/>
    </source>
</evidence>
<dbReference type="NCBIfam" id="TIGR02150">
    <property type="entry name" value="IPP_isom_1"/>
    <property type="match status" value="1"/>
</dbReference>
<gene>
    <name evidence="15" type="ORF">CTheo_1861</name>
</gene>
<dbReference type="InterPro" id="IPR037291">
    <property type="entry name" value="DUF4139"/>
</dbReference>
<feature type="compositionally biased region" description="Basic and acidic residues" evidence="13">
    <location>
        <begin position="1241"/>
        <end position="1250"/>
    </location>
</feature>
<dbReference type="UniPathway" id="UPA00059">
    <property type="reaction ID" value="UER00104"/>
</dbReference>
<feature type="compositionally biased region" description="Low complexity" evidence="13">
    <location>
        <begin position="1463"/>
        <end position="1473"/>
    </location>
</feature>
<dbReference type="Pfam" id="PF04825">
    <property type="entry name" value="Rad21_Rec8_N"/>
    <property type="match status" value="1"/>
</dbReference>
<feature type="region of interest" description="Disordered" evidence="13">
    <location>
        <begin position="1113"/>
        <end position="1137"/>
    </location>
</feature>
<evidence type="ECO:0000256" key="6">
    <source>
        <dbReference type="ARBA" id="ARBA00022723"/>
    </source>
</evidence>
<keyword evidence="16" id="KW-1185">Reference proteome</keyword>
<sequence length="2182" mass="241372">MISERPPVNRVLVNAEEQDDHIESVTVFQANAEVKRRVFLELKEGQNHVDIERLPEGIIEDSIHVDGTGTATIFDVVYHGPPCGDSPNDPDDAAVSECAEILKALKDERDVARDQAGYLHSYGSTLNSKNTSADEMANFLDMFGSRQVAVKKRIRELDGQIAQAEKSLREVRAQRRKGRCFSKRRTRITVTVQAEAASKAELLLTYVVSGATWTPLYDVRAPIPSSRDVPYTVALHYRASITQSTGENWPNVKLVLSTASIQLGSAIPSLSTWRVGPRLPAKPWAKGAPPLRRPTSPASPAYSPASPAYSPYSEEDGSDGPEAMDLGDSSKPSPMTVRQANVVEGGGISATFSIPGYSTIPSDEGERKVVITVVEFPGGLEWVCVPRGEKAVFLRCNLVNSSEFTLLPGRGSVFVDNNFVSKTKIEYVSPNDSFQVSLGIDPGLRVSYPPTRMNKRAGGSGFGFLAKDSKQSVTSYSQRIIIRNSRAMSVSILRILDHVPVSTDSNVKVDVLAPVGMGPITGESEATGGKRKERPWVDVERRVKARWAPPNVASDGVVEWACNIGPSEEVELQLGWEIMPFAFVSRLAFHTRLLPCVLPRPHVARVFCYSTSRLDFSSFARTMATEAAKSTEFATIDLSKYDPEQSKLMDERCIVVDENDRALGALDKKTCHLMKNINTGLLHRAFSAFVFRPSDGALLLQQRATEKITFPDMWTNTCCSHPLDDFEEEKIEKDQLGVRMAASRKLEHELGIPRSQTPVDGFQYLTRIHYLAPSNGLWGEHEMDYILFMSGDVDVTPNLNEIRDYKYVSKEELIVMFNDPVLPHGVANSFTPWFKLIARDFLFGWWDKLLAQKKDGKVDVKTLEGVIDGSKIIKGLGDVPMLPIEAYSDVLHARAPLKARQWNRMAATLGKTSIGKLNRRNVLSANIVKLCELVSEPVEPLALRLSSNLLVGVVRVYKVKHDIFLSEVTSCFTSLKRTMLEINAVETSAAVNLAVGSVRPDTITLDVAEAGLGVDLEIDFGGLMWQDFVSPTTGGQRSSPSPGITSQDFSGTQTQTRSQSERPLYTLDESYDFLVTNELQAGADPMDLDVALGGLGEEFDLGLGQDAFGDVMPLEDTDPLTASSPTKRKKPKPKNVGTINLDTDIGQIYAREPSVPFEPLNLNDWNVGIQPSSSGFGLPASGDVGLASSRPGSVEPQQFQLHEPYPLQDLGAEAQPTQAELERGNVETDGAPPKKSKKTRIIQDSRTELRDDELTATRNNYLKEQGKLRIEVELRRHERDASRVIDIWMEGVPYGFNCPALDNWFKQSFKALITENSNRRKRDENDGFTAPALPAKRRRAETPSQGPEIGRNIGTPMNFGDEFNWGVTAGQGNIECASRLPLTFAPFPDVGFARGSSVEVPEFGMHPSRAASQIREDVDVSQRSSLLPWDNVGISSSTNGEFDLPGPENDNTHKSNQVTVRLRSLSRSGRESSVAPSRLSASPGRFGPGLDAFEPDLLDLGGAADGRPTQTEVTMERNSFKFLEYTRMQTRALADPSGGVMFSSIAPRESSTAHVAATAFYHTLDLNTTMPSPTGSGVTSPLLLPTHNGNSPRPPKSHTPRARRSLQFFGTAIITGIVFHLVLVGLGSTDVVRQRVPAAVNDWLPGSTKSTEKITVIHEKPDCPAYSPVITNTTGSGTQTQEIDEEAPWPIERVREMVSKTKGYYGRDYSLGLGWNNVRYIYEASLLHARLLNRTLVVPSFVYARACEWNIDVCAAFAPMVNRGDAIGWGEWRNLPIEKQMGWRIPIEVMIDLNHLRKTHSVITVAEYLELNGMSPSTEWSNGAWHREMYQDNGRITLHEIPNNEYDPSPLVRVDKLPSHPAGREGSLLSRVLFDKLGDRRVAMDLSEAGDALRGRTEFSGDEQLEAVLRENGWEVLYTYRGAGGMDYTKSVAEPLKQVAPRSRLRGMIDDYGDVDTTVLVLAGETHLNRKAGGLRFTSAEQRNRFTQTVLQDMRPMRSIRHLALKIHERMEKIVGGRQWMGAHMRRGDFLIHGWAMDSSLEGHFNRIKGRLENGRRILEQIYNSKHIEPYEIPNVKPETDVFNRPPPLRGDSFYLATDERSPEGLKYIREHGGVLISDLLTLEDRQAFGWPIMITDVLAVLEQAVLSHSAFFYAHAMSSVAGGVVNMRAARGADRRAALID</sequence>
<keyword evidence="10" id="KW-0414">Isoprene biosynthesis</keyword>
<feature type="compositionally biased region" description="Low complexity" evidence="13">
    <location>
        <begin position="296"/>
        <end position="312"/>
    </location>
</feature>
<evidence type="ECO:0000256" key="8">
    <source>
        <dbReference type="ARBA" id="ARBA00022955"/>
    </source>
</evidence>
<dbReference type="Pfam" id="PF00293">
    <property type="entry name" value="NUDIX"/>
    <property type="match status" value="1"/>
</dbReference>
<dbReference type="GO" id="GO:0046872">
    <property type="term" value="F:metal ion binding"/>
    <property type="evidence" value="ECO:0007669"/>
    <property type="project" value="UniProtKB-KW"/>
</dbReference>
<feature type="region of interest" description="Disordered" evidence="13">
    <location>
        <begin position="284"/>
        <end position="335"/>
    </location>
</feature>
<keyword evidence="5" id="KW-0444">Lipid biosynthesis</keyword>